<dbReference type="InterPro" id="IPR016181">
    <property type="entry name" value="Acyl_CoA_acyltransferase"/>
</dbReference>
<reference evidence="4 5" key="1">
    <citation type="submission" date="2016-10" db="EMBL/GenBank/DDBJ databases">
        <authorList>
            <person name="de Groot N.N."/>
        </authorList>
    </citation>
    <scope>NUCLEOTIDE SEQUENCE [LARGE SCALE GENOMIC DNA]</scope>
    <source>
        <strain evidence="4 5">DSM 10495</strain>
    </source>
</reference>
<dbReference type="CDD" id="cd04301">
    <property type="entry name" value="NAT_SF"/>
    <property type="match status" value="1"/>
</dbReference>
<dbReference type="SUPFAM" id="SSF55729">
    <property type="entry name" value="Acyl-CoA N-acyltransferases (Nat)"/>
    <property type="match status" value="1"/>
</dbReference>
<dbReference type="InterPro" id="IPR050832">
    <property type="entry name" value="Bact_Acetyltransf"/>
</dbReference>
<feature type="domain" description="N-acetyltransferase" evidence="3">
    <location>
        <begin position="15"/>
        <end position="166"/>
    </location>
</feature>
<keyword evidence="5" id="KW-1185">Reference proteome</keyword>
<dbReference type="InterPro" id="IPR000182">
    <property type="entry name" value="GNAT_dom"/>
</dbReference>
<keyword evidence="2" id="KW-0012">Acyltransferase</keyword>
<dbReference type="PROSITE" id="PS51186">
    <property type="entry name" value="GNAT"/>
    <property type="match status" value="1"/>
</dbReference>
<evidence type="ECO:0000256" key="1">
    <source>
        <dbReference type="ARBA" id="ARBA00022679"/>
    </source>
</evidence>
<accession>A0A1H4TCB8</accession>
<dbReference type="STRING" id="156980.SAMN04489745_3130"/>
<dbReference type="RefSeq" id="WP_066217514.1">
    <property type="nucleotide sequence ID" value="NZ_FNSN01000003.1"/>
</dbReference>
<keyword evidence="1 4" id="KW-0808">Transferase</keyword>
<dbReference type="AlphaFoldDB" id="A0A1H4TCB8"/>
<evidence type="ECO:0000313" key="5">
    <source>
        <dbReference type="Proteomes" id="UP000182652"/>
    </source>
</evidence>
<evidence type="ECO:0000256" key="2">
    <source>
        <dbReference type="ARBA" id="ARBA00023315"/>
    </source>
</evidence>
<dbReference type="EMBL" id="FNSN01000003">
    <property type="protein sequence ID" value="SEC54105.1"/>
    <property type="molecule type" value="Genomic_DNA"/>
</dbReference>
<protein>
    <submittedName>
        <fullName evidence="4">Acetyltransferase (GNAT) family protein</fullName>
    </submittedName>
</protein>
<evidence type="ECO:0000313" key="4">
    <source>
        <dbReference type="EMBL" id="SEC54105.1"/>
    </source>
</evidence>
<gene>
    <name evidence="4" type="ORF">SAMN04489745_3130</name>
</gene>
<dbReference type="Pfam" id="PF00583">
    <property type="entry name" value="Acetyltransf_1"/>
    <property type="match status" value="1"/>
</dbReference>
<sequence length="166" mass="18801">MTDQRSVVIVRWNRNSLRESTELTALLTDYHLQTEAEKGVPLRSVDALPEKYFAEVTDPQTAFASDEVLIARHAGHAAGCLVLTTPANRQIEIKRLWTDPKYRGRHVATSLLEAARDHAARTEAETIRLSVWDWRAGAIALYKKTGYIETSTWDDRDHLICMVQAV</sequence>
<dbReference type="Gene3D" id="3.40.630.30">
    <property type="match status" value="1"/>
</dbReference>
<evidence type="ECO:0000259" key="3">
    <source>
        <dbReference type="PROSITE" id="PS51186"/>
    </source>
</evidence>
<organism evidence="4 5">
    <name type="scientific">Arthrobacter woluwensis</name>
    <dbReference type="NCBI Taxonomy" id="156980"/>
    <lineage>
        <taxon>Bacteria</taxon>
        <taxon>Bacillati</taxon>
        <taxon>Actinomycetota</taxon>
        <taxon>Actinomycetes</taxon>
        <taxon>Micrococcales</taxon>
        <taxon>Micrococcaceae</taxon>
        <taxon>Arthrobacter</taxon>
    </lineage>
</organism>
<dbReference type="GO" id="GO:0016747">
    <property type="term" value="F:acyltransferase activity, transferring groups other than amino-acyl groups"/>
    <property type="evidence" value="ECO:0007669"/>
    <property type="project" value="InterPro"/>
</dbReference>
<dbReference type="Proteomes" id="UP000182652">
    <property type="component" value="Unassembled WGS sequence"/>
</dbReference>
<dbReference type="PANTHER" id="PTHR43877">
    <property type="entry name" value="AMINOALKYLPHOSPHONATE N-ACETYLTRANSFERASE-RELATED-RELATED"/>
    <property type="match status" value="1"/>
</dbReference>
<name>A0A1H4TCB8_9MICC</name>
<dbReference type="PANTHER" id="PTHR43877:SF2">
    <property type="entry name" value="AMINOALKYLPHOSPHONATE N-ACETYLTRANSFERASE-RELATED"/>
    <property type="match status" value="1"/>
</dbReference>
<proteinExistence type="predicted"/>